<sequence>MSKSRHSDLTHHRFTHTFVSHSFSVHDSPHPEAVILACRPSLGDICIPNVPHNHLCIAWGRNPCVPASEYLASILDKAEPKPSPSSIVKCLASRWHSKCHMLTLLFFFDAQYERPCVFVLSSGIPFPWRHRLSFNNLMPALMTFYHVTRMLA</sequence>
<evidence type="ECO:0000313" key="2">
    <source>
        <dbReference type="Proteomes" id="UP001054821"/>
    </source>
</evidence>
<accession>A0AAD4YQN6</accession>
<evidence type="ECO:0000313" key="1">
    <source>
        <dbReference type="EMBL" id="KAI5317755.1"/>
    </source>
</evidence>
<dbReference type="EMBL" id="JAJFAZ020000007">
    <property type="protein sequence ID" value="KAI5317755.1"/>
    <property type="molecule type" value="Genomic_DNA"/>
</dbReference>
<name>A0AAD4YQN6_PRUDU</name>
<comment type="caution">
    <text evidence="1">The sequence shown here is derived from an EMBL/GenBank/DDBJ whole genome shotgun (WGS) entry which is preliminary data.</text>
</comment>
<keyword evidence="2" id="KW-1185">Reference proteome</keyword>
<reference evidence="1 2" key="1">
    <citation type="journal article" date="2022" name="G3 (Bethesda)">
        <title>Whole-genome sequence and methylome profiling of the almond [Prunus dulcis (Mill.) D.A. Webb] cultivar 'Nonpareil'.</title>
        <authorList>
            <person name="D'Amico-Willman K.M."/>
            <person name="Ouma W.Z."/>
            <person name="Meulia T."/>
            <person name="Sideli G.M."/>
            <person name="Gradziel T.M."/>
            <person name="Fresnedo-Ramirez J."/>
        </authorList>
    </citation>
    <scope>NUCLEOTIDE SEQUENCE [LARGE SCALE GENOMIC DNA]</scope>
    <source>
        <strain evidence="1">Clone GOH B32 T37-40</strain>
    </source>
</reference>
<dbReference type="AlphaFoldDB" id="A0AAD4YQN6"/>
<gene>
    <name evidence="1" type="ORF">L3X38_037462</name>
</gene>
<proteinExistence type="predicted"/>
<protein>
    <submittedName>
        <fullName evidence="1">Uncharacterized protein</fullName>
    </submittedName>
</protein>
<organism evidence="1 2">
    <name type="scientific">Prunus dulcis</name>
    <name type="common">Almond</name>
    <name type="synonym">Amygdalus dulcis</name>
    <dbReference type="NCBI Taxonomy" id="3755"/>
    <lineage>
        <taxon>Eukaryota</taxon>
        <taxon>Viridiplantae</taxon>
        <taxon>Streptophyta</taxon>
        <taxon>Embryophyta</taxon>
        <taxon>Tracheophyta</taxon>
        <taxon>Spermatophyta</taxon>
        <taxon>Magnoliopsida</taxon>
        <taxon>eudicotyledons</taxon>
        <taxon>Gunneridae</taxon>
        <taxon>Pentapetalae</taxon>
        <taxon>rosids</taxon>
        <taxon>fabids</taxon>
        <taxon>Rosales</taxon>
        <taxon>Rosaceae</taxon>
        <taxon>Amygdaloideae</taxon>
        <taxon>Amygdaleae</taxon>
        <taxon>Prunus</taxon>
    </lineage>
</organism>
<dbReference type="Proteomes" id="UP001054821">
    <property type="component" value="Chromosome 7"/>
</dbReference>